<reference evidence="1 2" key="1">
    <citation type="journal article" date="2022" name="Gigascience">
        <title>A chromosome-level genome assembly and annotation of the desert horned lizard, Phrynosoma platyrhinos, provides insight into chromosomal rearrangements among reptiles.</title>
        <authorList>
            <person name="Koochekian N."/>
            <person name="Ascanio A."/>
            <person name="Farleigh K."/>
            <person name="Card D.C."/>
            <person name="Schield D.R."/>
            <person name="Castoe T.A."/>
            <person name="Jezkova T."/>
        </authorList>
    </citation>
    <scope>NUCLEOTIDE SEQUENCE [LARGE SCALE GENOMIC DNA]</scope>
    <source>
        <strain evidence="1">NK-2021</strain>
    </source>
</reference>
<dbReference type="InterPro" id="IPR032727">
    <property type="entry name" value="CLAMP"/>
</dbReference>
<name>A0ABQ7T1X2_PHRPL</name>
<comment type="caution">
    <text evidence="1">The sequence shown here is derived from an EMBL/GenBank/DDBJ whole genome shotgun (WGS) entry which is preliminary data.</text>
</comment>
<gene>
    <name evidence="1" type="ORF">JD844_006286</name>
</gene>
<dbReference type="PANTHER" id="PTHR28457:SF3">
    <property type="entry name" value="CILIARY-ASSOCIATED CALCIUM-BINDING COILED-COIL PROTEIN 1"/>
    <property type="match status" value="1"/>
</dbReference>
<dbReference type="EMBL" id="JAIPUX010001880">
    <property type="protein sequence ID" value="KAH0623492.1"/>
    <property type="molecule type" value="Genomic_DNA"/>
</dbReference>
<proteinExistence type="predicted"/>
<sequence>MEEEIIAKDEEAMAWKFLSLEEVTILLELDIVGVQKALEEFLNLKHRLTSLKEAVILDYYISGFWWAKALEFTSVQLGGFLTLLNLLMENIDTKHMTLEQSIQELGYAMAGIGECNSVKSGGFEFFTVDQAKAIINYLKIRYFHLRS</sequence>
<evidence type="ECO:0000313" key="2">
    <source>
        <dbReference type="Proteomes" id="UP000826234"/>
    </source>
</evidence>
<dbReference type="PANTHER" id="PTHR28457">
    <property type="entry name" value="COILED-COIL DOMAIN-CONTAINING PROTEIN 189"/>
    <property type="match status" value="1"/>
</dbReference>
<accession>A0ABQ7T1X2</accession>
<evidence type="ECO:0008006" key="3">
    <source>
        <dbReference type="Google" id="ProtNLM"/>
    </source>
</evidence>
<dbReference type="Proteomes" id="UP000826234">
    <property type="component" value="Unassembled WGS sequence"/>
</dbReference>
<keyword evidence="2" id="KW-1185">Reference proteome</keyword>
<organism evidence="1 2">
    <name type="scientific">Phrynosoma platyrhinos</name>
    <name type="common">Desert horned lizard</name>
    <dbReference type="NCBI Taxonomy" id="52577"/>
    <lineage>
        <taxon>Eukaryota</taxon>
        <taxon>Metazoa</taxon>
        <taxon>Chordata</taxon>
        <taxon>Craniata</taxon>
        <taxon>Vertebrata</taxon>
        <taxon>Euteleostomi</taxon>
        <taxon>Lepidosauria</taxon>
        <taxon>Squamata</taxon>
        <taxon>Bifurcata</taxon>
        <taxon>Unidentata</taxon>
        <taxon>Episquamata</taxon>
        <taxon>Toxicofera</taxon>
        <taxon>Iguania</taxon>
        <taxon>Phrynosomatidae</taxon>
        <taxon>Phrynosomatinae</taxon>
        <taxon>Phrynosoma</taxon>
    </lineage>
</organism>
<dbReference type="Pfam" id="PF14769">
    <property type="entry name" value="CLAMP"/>
    <property type="match status" value="1"/>
</dbReference>
<evidence type="ECO:0000313" key="1">
    <source>
        <dbReference type="EMBL" id="KAH0623492.1"/>
    </source>
</evidence>
<protein>
    <recommendedName>
        <fullName evidence="3">CBCO1 protein</fullName>
    </recommendedName>
</protein>